<dbReference type="EMBL" id="CP019689">
    <property type="protein sequence ID" value="ARS08866.1"/>
    <property type="molecule type" value="Genomic_DNA"/>
</dbReference>
<dbReference type="AlphaFoldDB" id="A0AAU8W6X9"/>
<dbReference type="Proteomes" id="UP000194501">
    <property type="component" value="Chromosome"/>
</dbReference>
<protein>
    <submittedName>
        <fullName evidence="1">Uncharacterized protein</fullName>
    </submittedName>
</protein>
<sequence>MSPQLVCCFPESFDIPIVYADSSKQSANRFTIKCFETITSFSFWPWYKQTVVVIGKCPITKFSISNQMPGEYILITDSDGFCIQIVLSKQVIDC</sequence>
<name>A0AAU8W6X9_SHISO</name>
<gene>
    <name evidence="1" type="ORF">BZ172_12220</name>
</gene>
<evidence type="ECO:0000313" key="2">
    <source>
        <dbReference type="Proteomes" id="UP000194501"/>
    </source>
</evidence>
<reference evidence="1 2" key="1">
    <citation type="submission" date="2017-02" db="EMBL/GenBank/DDBJ databases">
        <authorList>
            <person name="Svab D."/>
            <person name="Balint B."/>
            <person name="Maroti G."/>
            <person name="Vasarhelyi B."/>
            <person name="Horvath B."/>
            <person name="Toth I."/>
        </authorList>
    </citation>
    <scope>NUCLEOTIDE SEQUENCE [LARGE SCALE GENOMIC DNA]</scope>
    <source>
        <strain evidence="1">75/02</strain>
    </source>
</reference>
<proteinExistence type="predicted"/>
<evidence type="ECO:0000313" key="1">
    <source>
        <dbReference type="EMBL" id="ARS08866.1"/>
    </source>
</evidence>
<organism evidence="1 2">
    <name type="scientific">Shigella sonnei</name>
    <dbReference type="NCBI Taxonomy" id="624"/>
    <lineage>
        <taxon>Bacteria</taxon>
        <taxon>Pseudomonadati</taxon>
        <taxon>Pseudomonadota</taxon>
        <taxon>Gammaproteobacteria</taxon>
        <taxon>Enterobacterales</taxon>
        <taxon>Enterobacteriaceae</taxon>
        <taxon>Shigella</taxon>
    </lineage>
</organism>
<accession>A0AAU8W6X9</accession>